<dbReference type="Gene3D" id="2.30.33.40">
    <property type="entry name" value="GroES chaperonin"/>
    <property type="match status" value="1"/>
</dbReference>
<dbReference type="EMBL" id="PFWT01000006">
    <property type="protein sequence ID" value="PJA46951.1"/>
    <property type="molecule type" value="Genomic_DNA"/>
</dbReference>
<keyword evidence="2 3" id="KW-0143">Chaperone</keyword>
<evidence type="ECO:0000313" key="6">
    <source>
        <dbReference type="Proteomes" id="UP000231263"/>
    </source>
</evidence>
<dbReference type="InterPro" id="IPR020818">
    <property type="entry name" value="Chaperonin_GroES"/>
</dbReference>
<comment type="similarity">
    <text evidence="1 3 4">Belongs to the GroES chaperonin family.</text>
</comment>
<dbReference type="SMART" id="SM00883">
    <property type="entry name" value="Cpn10"/>
    <property type="match status" value="1"/>
</dbReference>
<evidence type="ECO:0000256" key="4">
    <source>
        <dbReference type="RuleBase" id="RU000535"/>
    </source>
</evidence>
<reference evidence="6" key="1">
    <citation type="submission" date="2017-09" db="EMBL/GenBank/DDBJ databases">
        <title>Depth-based differentiation of microbial function through sediment-hosted aquifers and enrichment of novel symbionts in the deep terrestrial subsurface.</title>
        <authorList>
            <person name="Probst A.J."/>
            <person name="Ladd B."/>
            <person name="Jarett J.K."/>
            <person name="Geller-Mcgrath D.E."/>
            <person name="Sieber C.M.K."/>
            <person name="Emerson J.B."/>
            <person name="Anantharaman K."/>
            <person name="Thomas B.C."/>
            <person name="Malmstrom R."/>
            <person name="Stieglmeier M."/>
            <person name="Klingl A."/>
            <person name="Woyke T."/>
            <person name="Ryan C.M."/>
            <person name="Banfield J.F."/>
        </authorList>
    </citation>
    <scope>NUCLEOTIDE SEQUENCE [LARGE SCALE GENOMIC DNA]</scope>
</reference>
<dbReference type="NCBIfam" id="NF001531">
    <property type="entry name" value="PRK00364.2-2"/>
    <property type="match status" value="1"/>
</dbReference>
<evidence type="ECO:0000256" key="2">
    <source>
        <dbReference type="ARBA" id="ARBA00023186"/>
    </source>
</evidence>
<evidence type="ECO:0000256" key="1">
    <source>
        <dbReference type="ARBA" id="ARBA00006975"/>
    </source>
</evidence>
<dbReference type="Proteomes" id="UP000231263">
    <property type="component" value="Unassembled WGS sequence"/>
</dbReference>
<dbReference type="PRINTS" id="PR00297">
    <property type="entry name" value="CHAPERONIN10"/>
</dbReference>
<comment type="subcellular location">
    <subcellularLocation>
        <location evidence="3">Cytoplasm</location>
    </subcellularLocation>
</comment>
<dbReference type="GO" id="GO:0005524">
    <property type="term" value="F:ATP binding"/>
    <property type="evidence" value="ECO:0007669"/>
    <property type="project" value="InterPro"/>
</dbReference>
<protein>
    <recommendedName>
        <fullName evidence="3">Co-chaperonin GroES</fullName>
    </recommendedName>
    <alternativeName>
        <fullName evidence="3">10 kDa chaperonin</fullName>
    </alternativeName>
    <alternativeName>
        <fullName evidence="3">Chaperonin-10</fullName>
        <shortName evidence="3">Cpn10</shortName>
    </alternativeName>
</protein>
<sequence length="97" mass="10408">MKLKPIGDNIIVKATGRVTQTASGIYIPETAKEERPEKGEVVAVGPGRLLDNGSRSEVEVEVGQKIIFKTYAPAEVDIEGVKHLVVPAKDVVAVIED</sequence>
<gene>
    <name evidence="3" type="primary">groES</name>
    <name evidence="3" type="synonym">groS</name>
    <name evidence="5" type="ORF">CO173_00690</name>
</gene>
<comment type="function">
    <text evidence="3 4">Together with the chaperonin GroEL, plays an essential role in assisting protein folding. The GroEL-GroES system forms a nano-cage that allows encapsulation of the non-native substrate proteins and provides a physical environment optimized to promote and accelerate protein folding. GroES binds to the apical surface of the GroEL ring, thereby capping the opening of the GroEL channel.</text>
</comment>
<comment type="subunit">
    <text evidence="3">Heptamer of 7 subunits arranged in a ring. Interacts with the chaperonin GroEL.</text>
</comment>
<dbReference type="GO" id="GO:0044183">
    <property type="term" value="F:protein folding chaperone"/>
    <property type="evidence" value="ECO:0007669"/>
    <property type="project" value="InterPro"/>
</dbReference>
<dbReference type="GO" id="GO:0005737">
    <property type="term" value="C:cytoplasm"/>
    <property type="evidence" value="ECO:0007669"/>
    <property type="project" value="UniProtKB-SubCell"/>
</dbReference>
<organism evidence="5 6">
    <name type="scientific">Candidatus Uhrbacteria bacterium CG_4_9_14_3_um_filter_41_35</name>
    <dbReference type="NCBI Taxonomy" id="1975034"/>
    <lineage>
        <taxon>Bacteria</taxon>
        <taxon>Candidatus Uhriibacteriota</taxon>
    </lineage>
</organism>
<evidence type="ECO:0000256" key="3">
    <source>
        <dbReference type="HAMAP-Rule" id="MF_00580"/>
    </source>
</evidence>
<dbReference type="SUPFAM" id="SSF50129">
    <property type="entry name" value="GroES-like"/>
    <property type="match status" value="1"/>
</dbReference>
<comment type="caution">
    <text evidence="5">The sequence shown here is derived from an EMBL/GenBank/DDBJ whole genome shotgun (WGS) entry which is preliminary data.</text>
</comment>
<proteinExistence type="inferred from homology"/>
<dbReference type="Pfam" id="PF00166">
    <property type="entry name" value="Cpn10"/>
    <property type="match status" value="1"/>
</dbReference>
<dbReference type="PANTHER" id="PTHR10772:SF58">
    <property type="entry name" value="CO-CHAPERONIN GROES"/>
    <property type="match status" value="1"/>
</dbReference>
<dbReference type="PANTHER" id="PTHR10772">
    <property type="entry name" value="10 KDA HEAT SHOCK PROTEIN"/>
    <property type="match status" value="1"/>
</dbReference>
<dbReference type="GO" id="GO:0051087">
    <property type="term" value="F:protein-folding chaperone binding"/>
    <property type="evidence" value="ECO:0007669"/>
    <property type="project" value="TreeGrafter"/>
</dbReference>
<dbReference type="HAMAP" id="MF_00580">
    <property type="entry name" value="CH10"/>
    <property type="match status" value="1"/>
</dbReference>
<dbReference type="GO" id="GO:0046872">
    <property type="term" value="F:metal ion binding"/>
    <property type="evidence" value="ECO:0007669"/>
    <property type="project" value="TreeGrafter"/>
</dbReference>
<name>A0A2M7XGF3_9BACT</name>
<evidence type="ECO:0000313" key="5">
    <source>
        <dbReference type="EMBL" id="PJA46951.1"/>
    </source>
</evidence>
<dbReference type="GO" id="GO:0051082">
    <property type="term" value="F:unfolded protein binding"/>
    <property type="evidence" value="ECO:0007669"/>
    <property type="project" value="TreeGrafter"/>
</dbReference>
<dbReference type="InterPro" id="IPR037124">
    <property type="entry name" value="Chaperonin_GroES_sf"/>
</dbReference>
<dbReference type="InterPro" id="IPR011032">
    <property type="entry name" value="GroES-like_sf"/>
</dbReference>
<dbReference type="AlphaFoldDB" id="A0A2M7XGF3"/>
<keyword evidence="3" id="KW-0963">Cytoplasm</keyword>
<accession>A0A2M7XGF3</accession>
<dbReference type="CDD" id="cd00320">
    <property type="entry name" value="cpn10"/>
    <property type="match status" value="1"/>
</dbReference>
<dbReference type="FunFam" id="2.30.33.40:FF:000001">
    <property type="entry name" value="10 kDa chaperonin"/>
    <property type="match status" value="1"/>
</dbReference>